<evidence type="ECO:0000313" key="3">
    <source>
        <dbReference type="Proteomes" id="UP000578449"/>
    </source>
</evidence>
<dbReference type="EMBL" id="JACHGN010000029">
    <property type="protein sequence ID" value="MBB5139370.1"/>
    <property type="molecule type" value="Genomic_DNA"/>
</dbReference>
<dbReference type="InterPro" id="IPR029016">
    <property type="entry name" value="GAF-like_dom_sf"/>
</dbReference>
<evidence type="ECO:0000259" key="1">
    <source>
        <dbReference type="Pfam" id="PF01590"/>
    </source>
</evidence>
<keyword evidence="3" id="KW-1185">Reference proteome</keyword>
<proteinExistence type="predicted"/>
<organism evidence="2 3">
    <name type="scientific">Thermocatellispora tengchongensis</name>
    <dbReference type="NCBI Taxonomy" id="1073253"/>
    <lineage>
        <taxon>Bacteria</taxon>
        <taxon>Bacillati</taxon>
        <taxon>Actinomycetota</taxon>
        <taxon>Actinomycetes</taxon>
        <taxon>Streptosporangiales</taxon>
        <taxon>Streptosporangiaceae</taxon>
        <taxon>Thermocatellispora</taxon>
    </lineage>
</organism>
<dbReference type="RefSeq" id="WP_185056201.1">
    <property type="nucleotide sequence ID" value="NZ_BAABIX010000029.1"/>
</dbReference>
<accession>A0A840PNT6</accession>
<protein>
    <submittedName>
        <fullName evidence="2">Transcriptional regulator of acetoin/glycerol metabolism</fullName>
    </submittedName>
</protein>
<feature type="domain" description="GAF" evidence="1">
    <location>
        <begin position="87"/>
        <end position="200"/>
    </location>
</feature>
<comment type="caution">
    <text evidence="2">The sequence shown here is derived from an EMBL/GenBank/DDBJ whole genome shotgun (WGS) entry which is preliminary data.</text>
</comment>
<gene>
    <name evidence="2" type="ORF">HNP84_009133</name>
</gene>
<sequence length="301" mass="31797">MADGWNDGRTSDDTLVERFLDGKPTGPDVCASILDSWRRCRAAGLTPDSAQAYPVEDLDPECDLVRAARPVFERLRITIADTPACVFLGDARSVIFLRAEGDPVLGRALDAVGAAPGFRCAETDVGTTAFNSVLVERRARQVSGHEHFAEALRWSTAAAAPVRDPLSGRLAGAISVTCPNDRANAEMMELARRSAAGVEQRLLDMATDRERALIAAFLREQGAGAARPAPGTGPRDLPSRDRLTLQEAAVNLVAQGRAAVVDVALSDGRVATLVARPVTGSAGAAGIAVQAWIPGRSRPPE</sequence>
<dbReference type="AlphaFoldDB" id="A0A840PNT6"/>
<dbReference type="Gene3D" id="3.30.450.40">
    <property type="match status" value="1"/>
</dbReference>
<reference evidence="2 3" key="1">
    <citation type="submission" date="2020-08" db="EMBL/GenBank/DDBJ databases">
        <title>Genomic Encyclopedia of Type Strains, Phase IV (KMG-IV): sequencing the most valuable type-strain genomes for metagenomic binning, comparative biology and taxonomic classification.</title>
        <authorList>
            <person name="Goeker M."/>
        </authorList>
    </citation>
    <scope>NUCLEOTIDE SEQUENCE [LARGE SCALE GENOMIC DNA]</scope>
    <source>
        <strain evidence="2 3">DSM 45615</strain>
    </source>
</reference>
<dbReference type="Pfam" id="PF01590">
    <property type="entry name" value="GAF"/>
    <property type="match status" value="1"/>
</dbReference>
<dbReference type="Proteomes" id="UP000578449">
    <property type="component" value="Unassembled WGS sequence"/>
</dbReference>
<dbReference type="SUPFAM" id="SSF55781">
    <property type="entry name" value="GAF domain-like"/>
    <property type="match status" value="1"/>
</dbReference>
<dbReference type="InterPro" id="IPR003018">
    <property type="entry name" value="GAF"/>
</dbReference>
<evidence type="ECO:0000313" key="2">
    <source>
        <dbReference type="EMBL" id="MBB5139370.1"/>
    </source>
</evidence>
<name>A0A840PNT6_9ACTN</name>